<dbReference type="PROSITE" id="PS51782">
    <property type="entry name" value="LYSM"/>
    <property type="match status" value="1"/>
</dbReference>
<dbReference type="InterPro" id="IPR036779">
    <property type="entry name" value="LysM_dom_sf"/>
</dbReference>
<organism evidence="2">
    <name type="scientific">mine drainage metagenome</name>
    <dbReference type="NCBI Taxonomy" id="410659"/>
    <lineage>
        <taxon>unclassified sequences</taxon>
        <taxon>metagenomes</taxon>
        <taxon>ecological metagenomes</taxon>
    </lineage>
</organism>
<protein>
    <recommendedName>
        <fullName evidence="1">LysM domain-containing protein</fullName>
    </recommendedName>
</protein>
<feature type="domain" description="LysM" evidence="1">
    <location>
        <begin position="35"/>
        <end position="84"/>
    </location>
</feature>
<dbReference type="SMART" id="SM00257">
    <property type="entry name" value="LysM"/>
    <property type="match status" value="1"/>
</dbReference>
<accession>E6PHE9</accession>
<dbReference type="CDD" id="cd00118">
    <property type="entry name" value="LysM"/>
    <property type="match status" value="1"/>
</dbReference>
<name>E6PHE9_9ZZZZ</name>
<dbReference type="AlphaFoldDB" id="E6PHE9"/>
<gene>
    <name evidence="2" type="ORF">CARN1_1054</name>
</gene>
<reference evidence="2" key="1">
    <citation type="submission" date="2009-10" db="EMBL/GenBank/DDBJ databases">
        <title>Diversity of trophic interactions inside an arsenic-rich microbial ecosystem.</title>
        <authorList>
            <person name="Bertin P.N."/>
            <person name="Heinrich-Salmeron A."/>
            <person name="Pelletier E."/>
            <person name="Goulhen-Chollet F."/>
            <person name="Arsene-Ploetze F."/>
            <person name="Gallien S."/>
            <person name="Calteau A."/>
            <person name="Vallenet D."/>
            <person name="Casiot C."/>
            <person name="Chane-Woon-Ming B."/>
            <person name="Giloteaux L."/>
            <person name="Barakat M."/>
            <person name="Bonnefoy V."/>
            <person name="Bruneel O."/>
            <person name="Chandler M."/>
            <person name="Cleiss J."/>
            <person name="Duran R."/>
            <person name="Elbaz-Poulichet F."/>
            <person name="Fonknechten N."/>
            <person name="Lauga B."/>
            <person name="Mornico D."/>
            <person name="Ortet P."/>
            <person name="Schaeffer C."/>
            <person name="Siguier P."/>
            <person name="Alexander Thil Smith A."/>
            <person name="Van Dorsselaer A."/>
            <person name="Weissenbach J."/>
            <person name="Medigue C."/>
            <person name="Le Paslier D."/>
        </authorList>
    </citation>
    <scope>NUCLEOTIDE SEQUENCE</scope>
</reference>
<dbReference type="Pfam" id="PF01476">
    <property type="entry name" value="LysM"/>
    <property type="match status" value="1"/>
</dbReference>
<comment type="caution">
    <text evidence="2">The sequence shown here is derived from an EMBL/GenBank/DDBJ whole genome shotgun (WGS) entry which is preliminary data.</text>
</comment>
<sequence>MSLMPAVALAALSALVAVPTLSMGRLHAAPVTRYAHVTVQSGDTLWSIASAHLASGSIQERIDEIVRVNHLHGASLVPGEHIRVPE</sequence>
<dbReference type="InterPro" id="IPR018392">
    <property type="entry name" value="LysM"/>
</dbReference>
<dbReference type="SUPFAM" id="SSF54106">
    <property type="entry name" value="LysM domain"/>
    <property type="match status" value="1"/>
</dbReference>
<dbReference type="EMBL" id="CABL01000017">
    <property type="protein sequence ID" value="CBH75887.1"/>
    <property type="molecule type" value="Genomic_DNA"/>
</dbReference>
<evidence type="ECO:0000259" key="1">
    <source>
        <dbReference type="PROSITE" id="PS51782"/>
    </source>
</evidence>
<proteinExistence type="predicted"/>
<dbReference type="Gene3D" id="3.10.350.10">
    <property type="entry name" value="LysM domain"/>
    <property type="match status" value="1"/>
</dbReference>
<evidence type="ECO:0000313" key="2">
    <source>
        <dbReference type="EMBL" id="CBH75887.1"/>
    </source>
</evidence>